<name>A0A7X5HXU5_9FIRM</name>
<gene>
    <name evidence="5" type="ORF">GXN74_12875</name>
</gene>
<keyword evidence="3" id="KW-0472">Membrane</keyword>
<feature type="domain" description="Putative zinc-finger" evidence="4">
    <location>
        <begin position="3"/>
        <end position="37"/>
    </location>
</feature>
<evidence type="ECO:0000313" key="5">
    <source>
        <dbReference type="EMBL" id="NDL68632.1"/>
    </source>
</evidence>
<comment type="caution">
    <text evidence="5">The sequence shown here is derived from an EMBL/GenBank/DDBJ whole genome shotgun (WGS) entry which is preliminary data.</text>
</comment>
<dbReference type="AlphaFoldDB" id="A0A7X5HXU5"/>
<dbReference type="RefSeq" id="WP_162371353.1">
    <property type="nucleotide sequence ID" value="NZ_JAAEEH010000049.1"/>
</dbReference>
<sequence length="205" mass="21961">MKCKEIEDLLFLYGEGECTKEETALVDHHLATCDNCREILALDKELLSTLQSLGSLEQELPEGFHNTLMEKVHALQSPIPKVSWFRRIHPGIYGAAAAMLLLVALLGSFLQPGPSPATGTSESAFQEGAALDAVDSSMAVMESAETPEGAVPEVAMKAEDAAGGARDVAPAAPSKDRNAVLVVVLLSTAWILLADFFLERRQGSR</sequence>
<feature type="transmembrane region" description="Helical" evidence="3">
    <location>
        <begin position="179"/>
        <end position="198"/>
    </location>
</feature>
<evidence type="ECO:0000256" key="1">
    <source>
        <dbReference type="ARBA" id="ARBA00024353"/>
    </source>
</evidence>
<keyword evidence="3" id="KW-1133">Transmembrane helix</keyword>
<comment type="similarity">
    <text evidence="1">Belongs to the zinc-associated anti-sigma factor (ZAS) superfamily. Anti-sigma-W factor family.</text>
</comment>
<reference evidence="5 6" key="1">
    <citation type="submission" date="2020-01" db="EMBL/GenBank/DDBJ databases">
        <title>Anaeroalcalibacter tamaniensis gen. nov., sp. nov., moderately halophilic strictly anaerobic fermenter bacterium from mud volcano of Taman peninsula.</title>
        <authorList>
            <person name="Frolova A."/>
            <person name="Merkel A.Y."/>
            <person name="Slobodkin A.I."/>
        </authorList>
    </citation>
    <scope>NUCLEOTIDE SEQUENCE [LARGE SCALE GENOMIC DNA]</scope>
    <source>
        <strain evidence="5 6">F-3ap</strain>
    </source>
</reference>
<organism evidence="5 6">
    <name type="scientific">Anaerotalea alkaliphila</name>
    <dbReference type="NCBI Taxonomy" id="2662126"/>
    <lineage>
        <taxon>Bacteria</taxon>
        <taxon>Bacillati</taxon>
        <taxon>Bacillota</taxon>
        <taxon>Clostridia</taxon>
        <taxon>Eubacteriales</taxon>
        <taxon>Anaerotalea</taxon>
    </lineage>
</organism>
<feature type="transmembrane region" description="Helical" evidence="3">
    <location>
        <begin position="91"/>
        <end position="110"/>
    </location>
</feature>
<keyword evidence="3" id="KW-0812">Transmembrane</keyword>
<evidence type="ECO:0000256" key="2">
    <source>
        <dbReference type="ARBA" id="ARBA00024438"/>
    </source>
</evidence>
<dbReference type="InterPro" id="IPR041916">
    <property type="entry name" value="Anti_sigma_zinc_sf"/>
</dbReference>
<dbReference type="Gene3D" id="1.10.10.1320">
    <property type="entry name" value="Anti-sigma factor, zinc-finger domain"/>
    <property type="match status" value="1"/>
</dbReference>
<dbReference type="InterPro" id="IPR027383">
    <property type="entry name" value="Znf_put"/>
</dbReference>
<proteinExistence type="inferred from homology"/>
<evidence type="ECO:0000256" key="3">
    <source>
        <dbReference type="SAM" id="Phobius"/>
    </source>
</evidence>
<accession>A0A7X5HXU5</accession>
<evidence type="ECO:0000313" key="6">
    <source>
        <dbReference type="Proteomes" id="UP000461585"/>
    </source>
</evidence>
<protein>
    <recommendedName>
        <fullName evidence="2">Anti-sigma-W factor RsiW</fullName>
    </recommendedName>
</protein>
<dbReference type="EMBL" id="JAAEEH010000049">
    <property type="protein sequence ID" value="NDL68632.1"/>
    <property type="molecule type" value="Genomic_DNA"/>
</dbReference>
<dbReference type="Pfam" id="PF13490">
    <property type="entry name" value="zf-HC2"/>
    <property type="match status" value="1"/>
</dbReference>
<evidence type="ECO:0000259" key="4">
    <source>
        <dbReference type="Pfam" id="PF13490"/>
    </source>
</evidence>
<dbReference type="Proteomes" id="UP000461585">
    <property type="component" value="Unassembled WGS sequence"/>
</dbReference>
<keyword evidence="6" id="KW-1185">Reference proteome</keyword>